<dbReference type="Pfam" id="PF12099">
    <property type="entry name" value="DUF3575"/>
    <property type="match status" value="1"/>
</dbReference>
<protein>
    <recommendedName>
        <fullName evidence="4">DUF3575 domain-containing protein</fullName>
    </recommendedName>
</protein>
<dbReference type="RefSeq" id="WP_167274147.1">
    <property type="nucleotide sequence ID" value="NZ_JAASQJ010000004.1"/>
</dbReference>
<evidence type="ECO:0000313" key="2">
    <source>
        <dbReference type="EMBL" id="NIJ54995.1"/>
    </source>
</evidence>
<evidence type="ECO:0008006" key="4">
    <source>
        <dbReference type="Google" id="ProtNLM"/>
    </source>
</evidence>
<evidence type="ECO:0000256" key="1">
    <source>
        <dbReference type="SAM" id="SignalP"/>
    </source>
</evidence>
<feature type="chain" id="PRO_5045460824" description="DUF3575 domain-containing protein" evidence="1">
    <location>
        <begin position="21"/>
        <end position="230"/>
    </location>
</feature>
<organism evidence="2 3">
    <name type="scientific">Dyadobacter arcticus</name>
    <dbReference type="NCBI Taxonomy" id="1078754"/>
    <lineage>
        <taxon>Bacteria</taxon>
        <taxon>Pseudomonadati</taxon>
        <taxon>Bacteroidota</taxon>
        <taxon>Cytophagia</taxon>
        <taxon>Cytophagales</taxon>
        <taxon>Spirosomataceae</taxon>
        <taxon>Dyadobacter</taxon>
    </lineage>
</organism>
<gene>
    <name evidence="2" type="ORF">FHS68_004182</name>
</gene>
<dbReference type="Proteomes" id="UP001179181">
    <property type="component" value="Unassembled WGS sequence"/>
</dbReference>
<proteinExistence type="predicted"/>
<accession>A0ABX0UTG3</accession>
<name>A0ABX0UTG3_9BACT</name>
<comment type="caution">
    <text evidence="2">The sequence shown here is derived from an EMBL/GenBank/DDBJ whole genome shotgun (WGS) entry which is preliminary data.</text>
</comment>
<dbReference type="InterPro" id="IPR021958">
    <property type="entry name" value="DUF3575"/>
</dbReference>
<keyword evidence="1" id="KW-0732">Signal</keyword>
<evidence type="ECO:0000313" key="3">
    <source>
        <dbReference type="Proteomes" id="UP001179181"/>
    </source>
</evidence>
<dbReference type="EMBL" id="JAASQJ010000004">
    <property type="protein sequence ID" value="NIJ54995.1"/>
    <property type="molecule type" value="Genomic_DNA"/>
</dbReference>
<reference evidence="2 3" key="1">
    <citation type="submission" date="2020-03" db="EMBL/GenBank/DDBJ databases">
        <title>Genomic Encyclopedia of Type Strains, Phase IV (KMG-IV): sequencing the most valuable type-strain genomes for metagenomic binning, comparative biology and taxonomic classification.</title>
        <authorList>
            <person name="Goeker M."/>
        </authorList>
    </citation>
    <scope>NUCLEOTIDE SEQUENCE [LARGE SCALE GENOMIC DNA]</scope>
    <source>
        <strain evidence="2 3">DSM 102865</strain>
    </source>
</reference>
<sequence>MRLLLILGVWLALGSTNLQAQIDAFNAKSHVIIKYSPLPMFDLDNTIQFGVEVPLGKSGLTIQEDLGYGHSSFSMWYRETSDVPNKATFKSRTQLRYYYFDRRRVRGYVGGEFLYKKVVYRENEWVGMDCSGFGGCNYFEEKKYKVGRFIGAGHARLGWQFYFPSRMTMDLFTGLGWRKISVRTITPGLENTNITIPDEFWTNANPNTKDFVPSLVLGFHLGIVLGKFDN</sequence>
<feature type="signal peptide" evidence="1">
    <location>
        <begin position="1"/>
        <end position="20"/>
    </location>
</feature>
<keyword evidence="3" id="KW-1185">Reference proteome</keyword>